<dbReference type="GO" id="GO:0008409">
    <property type="term" value="F:5'-3' exonuclease activity"/>
    <property type="evidence" value="ECO:0007669"/>
    <property type="project" value="InterPro"/>
</dbReference>
<evidence type="ECO:0000256" key="4">
    <source>
        <dbReference type="ARBA" id="ARBA00023125"/>
    </source>
</evidence>
<dbReference type="Pfam" id="PF01367">
    <property type="entry name" value="5_3_exonuc"/>
    <property type="match status" value="1"/>
</dbReference>
<evidence type="ECO:0000259" key="5">
    <source>
        <dbReference type="SMART" id="SM00475"/>
    </source>
</evidence>
<evidence type="ECO:0000256" key="1">
    <source>
        <dbReference type="ARBA" id="ARBA00022722"/>
    </source>
</evidence>
<dbReference type="Proteomes" id="UP000254821">
    <property type="component" value="Unassembled WGS sequence"/>
</dbReference>
<dbReference type="PANTHER" id="PTHR42646:SF2">
    <property type="entry name" value="5'-3' EXONUCLEASE FAMILY PROTEIN"/>
    <property type="match status" value="1"/>
</dbReference>
<dbReference type="Gene3D" id="1.10.150.20">
    <property type="entry name" value="5' to 3' exonuclease, C-terminal subdomain"/>
    <property type="match status" value="1"/>
</dbReference>
<proteinExistence type="predicted"/>
<keyword evidence="2" id="KW-0378">Hydrolase</keyword>
<dbReference type="FunFam" id="1.10.150.20:FF:000003">
    <property type="entry name" value="DNA polymerase I"/>
    <property type="match status" value="1"/>
</dbReference>
<dbReference type="GO" id="GO:0003677">
    <property type="term" value="F:DNA binding"/>
    <property type="evidence" value="ECO:0007669"/>
    <property type="project" value="UniProtKB-KW"/>
</dbReference>
<dbReference type="InterPro" id="IPR008918">
    <property type="entry name" value="HhH2"/>
</dbReference>
<dbReference type="GO" id="GO:0003887">
    <property type="term" value="F:DNA-directed DNA polymerase activity"/>
    <property type="evidence" value="ECO:0007669"/>
    <property type="project" value="UniProtKB-EC"/>
</dbReference>
<dbReference type="GO" id="GO:0017108">
    <property type="term" value="F:5'-flap endonuclease activity"/>
    <property type="evidence" value="ECO:0007669"/>
    <property type="project" value="InterPro"/>
</dbReference>
<dbReference type="InterPro" id="IPR036279">
    <property type="entry name" value="5-3_exonuclease_C_sf"/>
</dbReference>
<evidence type="ECO:0000313" key="6">
    <source>
        <dbReference type="EMBL" id="STQ82828.1"/>
    </source>
</evidence>
<dbReference type="InterPro" id="IPR020045">
    <property type="entry name" value="DNA_polI_H3TH"/>
</dbReference>
<dbReference type="EC" id="2.7.7.7" evidence="6"/>
<dbReference type="FunFam" id="3.40.50.1010:FF:000001">
    <property type="entry name" value="DNA polymerase I"/>
    <property type="match status" value="1"/>
</dbReference>
<dbReference type="InterPro" id="IPR036397">
    <property type="entry name" value="RNaseH_sf"/>
</dbReference>
<name>A0A377PQC4_HAFAL</name>
<dbReference type="SUPFAM" id="SSF88723">
    <property type="entry name" value="PIN domain-like"/>
    <property type="match status" value="1"/>
</dbReference>
<keyword evidence="6" id="KW-0808">Transferase</keyword>
<dbReference type="InterPro" id="IPR038969">
    <property type="entry name" value="FEN"/>
</dbReference>
<organism evidence="6 7">
    <name type="scientific">Hafnia alvei</name>
    <dbReference type="NCBI Taxonomy" id="569"/>
    <lineage>
        <taxon>Bacteria</taxon>
        <taxon>Pseudomonadati</taxon>
        <taxon>Pseudomonadota</taxon>
        <taxon>Gammaproteobacteria</taxon>
        <taxon>Enterobacterales</taxon>
        <taxon>Hafniaceae</taxon>
        <taxon>Hafnia</taxon>
    </lineage>
</organism>
<dbReference type="Pfam" id="PF01612">
    <property type="entry name" value="DNA_pol_A_exo1"/>
    <property type="match status" value="1"/>
</dbReference>
<dbReference type="InterPro" id="IPR012337">
    <property type="entry name" value="RNaseH-like_sf"/>
</dbReference>
<dbReference type="EMBL" id="UGHP01000001">
    <property type="protein sequence ID" value="STQ82828.1"/>
    <property type="molecule type" value="Genomic_DNA"/>
</dbReference>
<dbReference type="SMART" id="SM00279">
    <property type="entry name" value="HhH2"/>
    <property type="match status" value="1"/>
</dbReference>
<dbReference type="GO" id="GO:0008408">
    <property type="term" value="F:3'-5' exonuclease activity"/>
    <property type="evidence" value="ECO:0007669"/>
    <property type="project" value="InterPro"/>
</dbReference>
<evidence type="ECO:0000313" key="7">
    <source>
        <dbReference type="Proteomes" id="UP000254821"/>
    </source>
</evidence>
<dbReference type="GO" id="GO:0033567">
    <property type="term" value="P:DNA replication, Okazaki fragment processing"/>
    <property type="evidence" value="ECO:0007669"/>
    <property type="project" value="InterPro"/>
</dbReference>
<dbReference type="SUPFAM" id="SSF53098">
    <property type="entry name" value="Ribonuclease H-like"/>
    <property type="match status" value="1"/>
</dbReference>
<keyword evidence="6" id="KW-0548">Nucleotidyltransferase</keyword>
<dbReference type="PANTHER" id="PTHR42646">
    <property type="entry name" value="FLAP ENDONUCLEASE XNI"/>
    <property type="match status" value="1"/>
</dbReference>
<reference evidence="6 7" key="1">
    <citation type="submission" date="2018-06" db="EMBL/GenBank/DDBJ databases">
        <authorList>
            <consortium name="Pathogen Informatics"/>
            <person name="Doyle S."/>
        </authorList>
    </citation>
    <scope>NUCLEOTIDE SEQUENCE [LARGE SCALE GENOMIC DNA]</scope>
    <source>
        <strain evidence="6 7">NCTC8105</strain>
    </source>
</reference>
<sequence>MAEIPENPLILVDGSSYLYRAYHAFPPLTNRAGEPTGAMYGVLNMLRSLMLQYQPSHVAVVFDAKGKTFRDELFAEYKSHRPPMPDDLREQIEPLHKMVQAVGLPLLAVSGVEADDVIGTLAQAAEKAGRHVLISTGDKDMAQLVTPNITLINTMNNTILGPQEVCEKYGVPPKLIIDFLALMGDSSDNIPGVPGVGEKTAQALLQGIGSLKQIYSDLDKVATLSFRGAKTMGAKLELNKDKADLSYLLATIKTDVELDITCDDLQLKPMDTEQLHELFSRYEFKRWLEDAEAGSWLSGEKKAPTARKSAKAASEPLEAAVVEEATSVLSQENYQTILDEPALDNLIASLKAAKVFAFDTETDSLDVLTTNLVGLSFATAPGVAAYIPVGHDYLDAPDQLSRDTVLAKLKPPIGR</sequence>
<dbReference type="SMART" id="SM00475">
    <property type="entry name" value="53EXOc"/>
    <property type="match status" value="1"/>
</dbReference>
<keyword evidence="1" id="KW-0540">Nuclease</keyword>
<dbReference type="InterPro" id="IPR020046">
    <property type="entry name" value="5-3_exonucl_a-hlix_arch_N"/>
</dbReference>
<keyword evidence="4" id="KW-0238">DNA-binding</keyword>
<evidence type="ECO:0000256" key="2">
    <source>
        <dbReference type="ARBA" id="ARBA00022801"/>
    </source>
</evidence>
<feature type="domain" description="5'-3' exonuclease" evidence="5">
    <location>
        <begin position="7"/>
        <end position="268"/>
    </location>
</feature>
<accession>A0A377PQC4</accession>
<dbReference type="Gene3D" id="3.40.50.1010">
    <property type="entry name" value="5'-nuclease"/>
    <property type="match status" value="1"/>
</dbReference>
<dbReference type="Gene3D" id="3.30.420.10">
    <property type="entry name" value="Ribonuclease H-like superfamily/Ribonuclease H"/>
    <property type="match status" value="1"/>
</dbReference>
<keyword evidence="3" id="KW-0269">Exonuclease</keyword>
<dbReference type="Pfam" id="PF02739">
    <property type="entry name" value="5_3_exonuc_N"/>
    <property type="match status" value="1"/>
</dbReference>
<dbReference type="InterPro" id="IPR029060">
    <property type="entry name" value="PIN-like_dom_sf"/>
</dbReference>
<dbReference type="SUPFAM" id="SSF47807">
    <property type="entry name" value="5' to 3' exonuclease, C-terminal subdomain"/>
    <property type="match status" value="1"/>
</dbReference>
<gene>
    <name evidence="6" type="primary">polA_3</name>
    <name evidence="6" type="ORF">NCTC8105_05050</name>
</gene>
<dbReference type="AlphaFoldDB" id="A0A377PQC4"/>
<evidence type="ECO:0000256" key="3">
    <source>
        <dbReference type="ARBA" id="ARBA00022839"/>
    </source>
</evidence>
<dbReference type="InterPro" id="IPR002562">
    <property type="entry name" value="3'-5'_exonuclease_dom"/>
</dbReference>
<dbReference type="InterPro" id="IPR002421">
    <property type="entry name" value="5-3_exonuclease"/>
</dbReference>
<protein>
    <submittedName>
        <fullName evidence="6">DNA polymerase I</fullName>
        <ecNumber evidence="6">2.7.7.7</ecNumber>
    </submittedName>
</protein>
<dbReference type="CDD" id="cd09898">
    <property type="entry name" value="H3TH_53EXO"/>
    <property type="match status" value="1"/>
</dbReference>
<dbReference type="CDD" id="cd09859">
    <property type="entry name" value="PIN_53EXO"/>
    <property type="match status" value="1"/>
</dbReference>